<sequence length="118" mass="12897">MKLGDETSHLNQQHHRAGFMANSVEVVVDEKRLIDQYINEHGTEPGSLAALEMATWELKGAHAMSALNDSIYPEGGKAFADMLIELANSQMIGSLLAPPKVFQKEAVSTLEAYAGLWL</sequence>
<dbReference type="EMBL" id="JAAOAR010000076">
    <property type="protein sequence ID" value="KAF5600911.1"/>
    <property type="molecule type" value="Genomic_DNA"/>
</dbReference>
<gene>
    <name evidence="1" type="ORF">FPANT_1933</name>
</gene>
<protein>
    <submittedName>
        <fullName evidence="1">Pre-mRNA-processing factor 19</fullName>
    </submittedName>
</protein>
<dbReference type="Proteomes" id="UP000544095">
    <property type="component" value="Unassembled WGS sequence"/>
</dbReference>
<reference evidence="1 2" key="1">
    <citation type="submission" date="2020-05" db="EMBL/GenBank/DDBJ databases">
        <title>Identification and distribution of gene clusters putatively required for synthesis of sphingolipid metabolism inhibitors in phylogenetically diverse species of the filamentous fungus Fusarium.</title>
        <authorList>
            <person name="Kim H.-S."/>
            <person name="Busman M."/>
            <person name="Brown D.W."/>
            <person name="Divon H."/>
            <person name="Uhlig S."/>
            <person name="Proctor R.H."/>
        </authorList>
    </citation>
    <scope>NUCLEOTIDE SEQUENCE [LARGE SCALE GENOMIC DNA]</scope>
    <source>
        <strain evidence="1 2">NRRL 25211</strain>
    </source>
</reference>
<keyword evidence="2" id="KW-1185">Reference proteome</keyword>
<organism evidence="1 2">
    <name type="scientific">Fusarium pseudoanthophilum</name>
    <dbReference type="NCBI Taxonomy" id="48495"/>
    <lineage>
        <taxon>Eukaryota</taxon>
        <taxon>Fungi</taxon>
        <taxon>Dikarya</taxon>
        <taxon>Ascomycota</taxon>
        <taxon>Pezizomycotina</taxon>
        <taxon>Sordariomycetes</taxon>
        <taxon>Hypocreomycetidae</taxon>
        <taxon>Hypocreales</taxon>
        <taxon>Nectriaceae</taxon>
        <taxon>Fusarium</taxon>
        <taxon>Fusarium fujikuroi species complex</taxon>
    </lineage>
</organism>
<accession>A0A8H5PPT4</accession>
<dbReference type="AlphaFoldDB" id="A0A8H5PPT4"/>
<evidence type="ECO:0000313" key="2">
    <source>
        <dbReference type="Proteomes" id="UP000544095"/>
    </source>
</evidence>
<comment type="caution">
    <text evidence="1">The sequence shown here is derived from an EMBL/GenBank/DDBJ whole genome shotgun (WGS) entry which is preliminary data.</text>
</comment>
<evidence type="ECO:0000313" key="1">
    <source>
        <dbReference type="EMBL" id="KAF5600911.1"/>
    </source>
</evidence>
<name>A0A8H5PPT4_9HYPO</name>
<proteinExistence type="predicted"/>